<evidence type="ECO:0000256" key="1">
    <source>
        <dbReference type="SAM" id="SignalP"/>
    </source>
</evidence>
<dbReference type="EMBL" id="JAVHJM010000007">
    <property type="protein sequence ID" value="KAK6510766.1"/>
    <property type="molecule type" value="Genomic_DNA"/>
</dbReference>
<evidence type="ECO:0008006" key="4">
    <source>
        <dbReference type="Google" id="ProtNLM"/>
    </source>
</evidence>
<keyword evidence="1" id="KW-0732">Signal</keyword>
<dbReference type="AlphaFoldDB" id="A0AAN8NJS6"/>
<accession>A0AAN8NJS6</accession>
<reference evidence="2 3" key="1">
    <citation type="submission" date="2019-10" db="EMBL/GenBank/DDBJ databases">
        <authorList>
            <person name="Palmer J.M."/>
        </authorList>
    </citation>
    <scope>NUCLEOTIDE SEQUENCE [LARGE SCALE GENOMIC DNA]</scope>
    <source>
        <strain evidence="2 3">TWF506</strain>
    </source>
</reference>
<organism evidence="2 3">
    <name type="scientific">Arthrobotrys conoides</name>
    <dbReference type="NCBI Taxonomy" id="74498"/>
    <lineage>
        <taxon>Eukaryota</taxon>
        <taxon>Fungi</taxon>
        <taxon>Dikarya</taxon>
        <taxon>Ascomycota</taxon>
        <taxon>Pezizomycotina</taxon>
        <taxon>Orbiliomycetes</taxon>
        <taxon>Orbiliales</taxon>
        <taxon>Orbiliaceae</taxon>
        <taxon>Arthrobotrys</taxon>
    </lineage>
</organism>
<comment type="caution">
    <text evidence="2">The sequence shown here is derived from an EMBL/GenBank/DDBJ whole genome shotgun (WGS) entry which is preliminary data.</text>
</comment>
<gene>
    <name evidence="2" type="ORF">TWF506_009863</name>
</gene>
<feature type="chain" id="PRO_5043024208" description="Apple domain-containing protein" evidence="1">
    <location>
        <begin position="20"/>
        <end position="309"/>
    </location>
</feature>
<name>A0AAN8NJS6_9PEZI</name>
<evidence type="ECO:0000313" key="2">
    <source>
        <dbReference type="EMBL" id="KAK6510766.1"/>
    </source>
</evidence>
<proteinExistence type="predicted"/>
<evidence type="ECO:0000313" key="3">
    <source>
        <dbReference type="Proteomes" id="UP001307849"/>
    </source>
</evidence>
<feature type="signal peptide" evidence="1">
    <location>
        <begin position="1"/>
        <end position="19"/>
    </location>
</feature>
<dbReference type="Proteomes" id="UP001307849">
    <property type="component" value="Unassembled WGS sequence"/>
</dbReference>
<sequence length="309" mass="33039">MKFHGSLTIFTALIGLAHALPAAIPAEELTTEDIIELSKGYLASNFKGRKRDGCNSDNALRLLRDKRYSVSASAFCSKFIQSTITDIVLVPATVTTETTKTPPPTSVTVTEISVLTETDTSTSISFIPTTVVPIPNIVKRSQIAYPSWLSTQYSPSRVSSACSCFITAPLTPTHVTNTIVTGTTTAFSKTITLPPVISTITESVTTITTVTSIVATSKIINCKVTPACRDGSAQPLGDLMFGYTYAQCKTKCLETEGCLSSQSGVVGTAVEGVCLLSASTVENTYGDISRVSSVCTWWYMDDVECIYLD</sequence>
<protein>
    <recommendedName>
        <fullName evidence="4">Apple domain-containing protein</fullName>
    </recommendedName>
</protein>
<keyword evidence="3" id="KW-1185">Reference proteome</keyword>